<proteinExistence type="predicted"/>
<organism evidence="1 2">
    <name type="scientific">Aeromicrobium chenweiae</name>
    <dbReference type="NCBI Taxonomy" id="2079793"/>
    <lineage>
        <taxon>Bacteria</taxon>
        <taxon>Bacillati</taxon>
        <taxon>Actinomycetota</taxon>
        <taxon>Actinomycetes</taxon>
        <taxon>Propionibacteriales</taxon>
        <taxon>Nocardioidaceae</taxon>
        <taxon>Aeromicrobium</taxon>
    </lineage>
</organism>
<name>A0A2S0WQC1_9ACTN</name>
<reference evidence="2" key="1">
    <citation type="submission" date="2018-01" db="EMBL/GenBank/DDBJ databases">
        <authorList>
            <person name="Li J."/>
        </authorList>
    </citation>
    <scope>NUCLEOTIDE SEQUENCE [LARGE SCALE GENOMIC DNA]</scope>
    <source>
        <strain evidence="2">592</strain>
    </source>
</reference>
<protein>
    <submittedName>
        <fullName evidence="1">Uncharacterized protein</fullName>
    </submittedName>
</protein>
<accession>A0A2S0WQC1</accession>
<sequence>MTALRPPAPSAPGATASLVLGLCSVAGSILLLPVLLGPLAWYLGASAQREAQRDPVRWSGAGTARTGMVLGMVATALLLAVLLALAAAVAGLAFVYRYDAGYGT</sequence>
<gene>
    <name evidence="1" type="ORF">C3E78_15105</name>
</gene>
<dbReference type="InterPro" id="IPR025241">
    <property type="entry name" value="DUF4190"/>
</dbReference>
<keyword evidence="2" id="KW-1185">Reference proteome</keyword>
<evidence type="ECO:0000313" key="1">
    <source>
        <dbReference type="EMBL" id="AWB93434.1"/>
    </source>
</evidence>
<dbReference type="KEGG" id="aez:C3E78_15105"/>
<accession>A0A5F2F5L2</accession>
<dbReference type="Pfam" id="PF13828">
    <property type="entry name" value="DUF4190"/>
    <property type="match status" value="1"/>
</dbReference>
<dbReference type="Proteomes" id="UP000244384">
    <property type="component" value="Chromosome"/>
</dbReference>
<dbReference type="EMBL" id="CP026952">
    <property type="protein sequence ID" value="AWB93434.1"/>
    <property type="molecule type" value="Genomic_DNA"/>
</dbReference>
<dbReference type="AlphaFoldDB" id="A0A2S0WQC1"/>
<dbReference type="RefSeq" id="WP_108579789.1">
    <property type="nucleotide sequence ID" value="NZ_CP026952.1"/>
</dbReference>
<evidence type="ECO:0000313" key="2">
    <source>
        <dbReference type="Proteomes" id="UP000244384"/>
    </source>
</evidence>